<feature type="domain" description="CTLH" evidence="2">
    <location>
        <begin position="700"/>
        <end position="757"/>
    </location>
</feature>
<dbReference type="SMART" id="SM00668">
    <property type="entry name" value="CTLH"/>
    <property type="match status" value="2"/>
</dbReference>
<gene>
    <name evidence="3" type="ORF">AT9943_LOCUS23266</name>
</gene>
<dbReference type="Proteomes" id="UP000516314">
    <property type="component" value="Chromosome 5"/>
</dbReference>
<feature type="domain" description="CTLH" evidence="2">
    <location>
        <begin position="316"/>
        <end position="372"/>
    </location>
</feature>
<name>A0A7G2FN69_ARATH</name>
<reference evidence="3 4" key="1">
    <citation type="submission" date="2020-09" db="EMBL/GenBank/DDBJ databases">
        <authorList>
            <person name="Ashkenazy H."/>
        </authorList>
    </citation>
    <scope>NUCLEOTIDE SEQUENCE [LARGE SCALE GENOMIC DNA]</scope>
    <source>
        <strain evidence="4">cv. Cdm-0</strain>
    </source>
</reference>
<feature type="region of interest" description="Disordered" evidence="1">
    <location>
        <begin position="969"/>
        <end position="988"/>
    </location>
</feature>
<dbReference type="Pfam" id="PF10607">
    <property type="entry name" value="CTLH"/>
    <property type="match status" value="1"/>
</dbReference>
<dbReference type="InterPro" id="IPR050618">
    <property type="entry name" value="Ubq-SigPath_Reg"/>
</dbReference>
<evidence type="ECO:0000256" key="1">
    <source>
        <dbReference type="SAM" id="MobiDB-lite"/>
    </source>
</evidence>
<protein>
    <submittedName>
        <fullName evidence="3">(thale cress) hypothetical protein</fullName>
    </submittedName>
</protein>
<dbReference type="InterPro" id="IPR024964">
    <property type="entry name" value="CTLH/CRA"/>
</dbReference>
<evidence type="ECO:0000313" key="3">
    <source>
        <dbReference type="EMBL" id="CAD5336051.1"/>
    </source>
</evidence>
<feature type="region of interest" description="Disordered" evidence="1">
    <location>
        <begin position="1"/>
        <end position="54"/>
    </location>
</feature>
<sequence>MACLEMYNSNGGGGTPMSPRISFSNDFVEIRPETTKTTRSSPLSKQEGSSSSFSDNFEFSVSNYTMMPADELFSKGKLLPFKETNQVQRTLREELLVEEDEEEGPRDATNIFSLKPPIFSSSSSSSSSSKGRWKGLLGLKRAHVGSKNNDERFVHHMINNNKQSQEAIGGREGSSCREMKKSICNPPVKNALAYIITVTRSFKMPRGIYYVDLDFLTCSPHETKFTHTRQSDRRSHPQSKIAGRFSSPTKEEPRKRKATMDSTPVNWEALDALIIDFVSSENLVEDAAAAVNSPPSPLSSPSSSSSPSISSSSYHSRLIIRRIRSSIESGDIETAIDILRSHAPFVLDDHRILFRLQKQKFIELLRKGTHEAAIDCLRTCVAPCALDAYPEAYEEFKHVLLALIYDKDDQTSPVANEWAEKRRYEMAGLMSSVLRASLQAYDPVFSMTLRYLISIHKGFCFHQGISSAVSDLTHRLLLEERDAPATPIESMYEVPPFDEVDIQALAHAVELTRQGAVDSMKFAKGDLFQAFQNELCRMRLDVSVLDELVKEYCIYRGIVDSEMPMITIPAKRNQSEVGRSLSRDCSSEIDLNTSQHSDIENYSNKSMLDGSLTYDTEMSCEEGGDVGTRYGSEPTSVCEDCSTSWSNQCENTRALLRIRSHMNSEGNKRKRWCGRTAEMDCLPRISFANSESGTNPIEDKYEIALALKELVSRGMAAEAFSEISTMDPDFFTQNPGLLFHLKQVEFLKLVSAGDHNGALKVACSHLGPLAANDQSLLKTLKETLLVLLQPDGTAPGKDLPLNDLANTLQVSVGNRLGIEEPKLMKIIKATLHTHTEWFKLQMCKDRFNNLLKIDSLKEVNTDLIGAIKSKSKKDSNTNLSSQVTTTSSSTMTSEDGGSSSLMMMTQTSPREALWEESAILKVMEFLAMPRSDAIQLLSQYNGDAEAVSNTQEGAVCRRRCRKNPRFDAAPPPGFVVPPPQPSTDLSVAGSSALRPKKVYFIRSITTKKLLQLEERG</sequence>
<feature type="compositionally biased region" description="Low complexity" evidence="1">
    <location>
        <begin position="299"/>
        <end position="311"/>
    </location>
</feature>
<feature type="compositionally biased region" description="Polar residues" evidence="1">
    <location>
        <begin position="37"/>
        <end position="48"/>
    </location>
</feature>
<feature type="compositionally biased region" description="Pro residues" evidence="1">
    <location>
        <begin position="969"/>
        <end position="981"/>
    </location>
</feature>
<evidence type="ECO:0000259" key="2">
    <source>
        <dbReference type="PROSITE" id="PS50897"/>
    </source>
</evidence>
<dbReference type="PANTHER" id="PTHR12864">
    <property type="entry name" value="RAN BINDING PROTEIN 9-RELATED"/>
    <property type="match status" value="1"/>
</dbReference>
<dbReference type="InterPro" id="IPR006595">
    <property type="entry name" value="CTLH_C"/>
</dbReference>
<feature type="compositionally biased region" description="Basic and acidic residues" evidence="1">
    <location>
        <begin position="224"/>
        <end position="235"/>
    </location>
</feature>
<feature type="compositionally biased region" description="Low complexity" evidence="1">
    <location>
        <begin position="876"/>
        <end position="900"/>
    </location>
</feature>
<feature type="region of interest" description="Disordered" evidence="1">
    <location>
        <begin position="224"/>
        <end position="261"/>
    </location>
</feature>
<dbReference type="EMBL" id="LR881470">
    <property type="protein sequence ID" value="CAD5336051.1"/>
    <property type="molecule type" value="Genomic_DNA"/>
</dbReference>
<dbReference type="AlphaFoldDB" id="A0A7G2FN69"/>
<organism evidence="3 4">
    <name type="scientific">Arabidopsis thaliana</name>
    <name type="common">Mouse-ear cress</name>
    <dbReference type="NCBI Taxonomy" id="3702"/>
    <lineage>
        <taxon>Eukaryota</taxon>
        <taxon>Viridiplantae</taxon>
        <taxon>Streptophyta</taxon>
        <taxon>Embryophyta</taxon>
        <taxon>Tracheophyta</taxon>
        <taxon>Spermatophyta</taxon>
        <taxon>Magnoliopsida</taxon>
        <taxon>eudicotyledons</taxon>
        <taxon>Gunneridae</taxon>
        <taxon>Pentapetalae</taxon>
        <taxon>rosids</taxon>
        <taxon>malvids</taxon>
        <taxon>Brassicales</taxon>
        <taxon>Brassicaceae</taxon>
        <taxon>Camelineae</taxon>
        <taxon>Arabidopsis</taxon>
    </lineage>
</organism>
<feature type="region of interest" description="Disordered" evidence="1">
    <location>
        <begin position="870"/>
        <end position="901"/>
    </location>
</feature>
<evidence type="ECO:0000313" key="4">
    <source>
        <dbReference type="Proteomes" id="UP000516314"/>
    </source>
</evidence>
<feature type="region of interest" description="Disordered" evidence="1">
    <location>
        <begin position="291"/>
        <end position="311"/>
    </location>
</feature>
<proteinExistence type="predicted"/>
<accession>A0A7G2FN69</accession>
<dbReference type="PROSITE" id="PS50897">
    <property type="entry name" value="CTLH"/>
    <property type="match status" value="2"/>
</dbReference>